<evidence type="ECO:0000256" key="1">
    <source>
        <dbReference type="ARBA" id="ARBA00037935"/>
    </source>
</evidence>
<dbReference type="VEuPathDB" id="FungiDB:SJAG_01943"/>
<dbReference type="SMART" id="SM00498">
    <property type="entry name" value="FH2"/>
    <property type="match status" value="1"/>
</dbReference>
<evidence type="ECO:0000259" key="4">
    <source>
        <dbReference type="PROSITE" id="PS51444"/>
    </source>
</evidence>
<evidence type="ECO:0000313" key="5">
    <source>
        <dbReference type="EMBL" id="EEB06882.2"/>
    </source>
</evidence>
<name>B6JZB4_SCHJY</name>
<dbReference type="PANTHER" id="PTHR47102:SF2">
    <property type="entry name" value="PROTEIN BNI1"/>
    <property type="match status" value="1"/>
</dbReference>
<feature type="domain" description="FH2" evidence="4">
    <location>
        <begin position="907"/>
        <end position="1318"/>
    </location>
</feature>
<dbReference type="GO" id="GO:0031267">
    <property type="term" value="F:small GTPase binding"/>
    <property type="evidence" value="ECO:0007669"/>
    <property type="project" value="InterPro"/>
</dbReference>
<feature type="compositionally biased region" description="Polar residues" evidence="2">
    <location>
        <begin position="568"/>
        <end position="590"/>
    </location>
</feature>
<feature type="compositionally biased region" description="Polar residues" evidence="2">
    <location>
        <begin position="38"/>
        <end position="56"/>
    </location>
</feature>
<gene>
    <name evidence="6" type="primary">fus1</name>
    <name evidence="5" type="ORF">SJAG_01943</name>
</gene>
<organism evidence="5 7">
    <name type="scientific">Schizosaccharomyces japonicus (strain yFS275 / FY16936)</name>
    <name type="common">Fission yeast</name>
    <dbReference type="NCBI Taxonomy" id="402676"/>
    <lineage>
        <taxon>Eukaryota</taxon>
        <taxon>Fungi</taxon>
        <taxon>Dikarya</taxon>
        <taxon>Ascomycota</taxon>
        <taxon>Taphrinomycotina</taxon>
        <taxon>Schizosaccharomycetes</taxon>
        <taxon>Schizosaccharomycetales</taxon>
        <taxon>Schizosaccharomycetaceae</taxon>
        <taxon>Schizosaccharomyces</taxon>
    </lineage>
</organism>
<evidence type="ECO:0000259" key="3">
    <source>
        <dbReference type="PROSITE" id="PS51232"/>
    </source>
</evidence>
<feature type="region of interest" description="Disordered" evidence="2">
    <location>
        <begin position="564"/>
        <end position="593"/>
    </location>
</feature>
<dbReference type="InterPro" id="IPR010473">
    <property type="entry name" value="GTPase-bd"/>
</dbReference>
<dbReference type="InterPro" id="IPR011989">
    <property type="entry name" value="ARM-like"/>
</dbReference>
<dbReference type="Pfam" id="PF02181">
    <property type="entry name" value="FH2"/>
    <property type="match status" value="1"/>
</dbReference>
<evidence type="ECO:0000256" key="2">
    <source>
        <dbReference type="SAM" id="MobiDB-lite"/>
    </source>
</evidence>
<reference evidence="5 7" key="1">
    <citation type="journal article" date="2011" name="Science">
        <title>Comparative functional genomics of the fission yeasts.</title>
        <authorList>
            <person name="Rhind N."/>
            <person name="Chen Z."/>
            <person name="Yassour M."/>
            <person name="Thompson D.A."/>
            <person name="Haas B.J."/>
            <person name="Habib N."/>
            <person name="Wapinski I."/>
            <person name="Roy S."/>
            <person name="Lin M.F."/>
            <person name="Heiman D.I."/>
            <person name="Young S.K."/>
            <person name="Furuya K."/>
            <person name="Guo Y."/>
            <person name="Pidoux A."/>
            <person name="Chen H.M."/>
            <person name="Robbertse B."/>
            <person name="Goldberg J.M."/>
            <person name="Aoki K."/>
            <person name="Bayne E.H."/>
            <person name="Berlin A.M."/>
            <person name="Desjardins C.A."/>
            <person name="Dobbs E."/>
            <person name="Dukaj L."/>
            <person name="Fan L."/>
            <person name="FitzGerald M.G."/>
            <person name="French C."/>
            <person name="Gujja S."/>
            <person name="Hansen K."/>
            <person name="Keifenheim D."/>
            <person name="Levin J.Z."/>
            <person name="Mosher R.A."/>
            <person name="Mueller C.A."/>
            <person name="Pfiffner J."/>
            <person name="Priest M."/>
            <person name="Russ C."/>
            <person name="Smialowska A."/>
            <person name="Swoboda P."/>
            <person name="Sykes S.M."/>
            <person name="Vaughn M."/>
            <person name="Vengrova S."/>
            <person name="Yoder R."/>
            <person name="Zeng Q."/>
            <person name="Allshire R."/>
            <person name="Baulcombe D."/>
            <person name="Birren B.W."/>
            <person name="Brown W."/>
            <person name="Ekwall K."/>
            <person name="Kellis M."/>
            <person name="Leatherwood J."/>
            <person name="Levin H."/>
            <person name="Margalit H."/>
            <person name="Martienssen R."/>
            <person name="Nieduszynski C.A."/>
            <person name="Spatafora J.W."/>
            <person name="Friedman N."/>
            <person name="Dalgaard J.Z."/>
            <person name="Baumann P."/>
            <person name="Niki H."/>
            <person name="Regev A."/>
            <person name="Nusbaum C."/>
        </authorList>
    </citation>
    <scope>NUCLEOTIDE SEQUENCE [LARGE SCALE GENOMIC DNA]</scope>
    <source>
        <strain evidence="7">yFS275 / FY16936</strain>
    </source>
</reference>
<feature type="domain" description="GBD/FH3" evidence="3">
    <location>
        <begin position="104"/>
        <end position="517"/>
    </location>
</feature>
<dbReference type="eggNOG" id="KOG1922">
    <property type="taxonomic scope" value="Eukaryota"/>
</dbReference>
<dbReference type="Pfam" id="PF06371">
    <property type="entry name" value="Drf_GBD"/>
    <property type="match status" value="1"/>
</dbReference>
<dbReference type="SUPFAM" id="SSF101447">
    <property type="entry name" value="Formin homology 2 domain (FH2 domain)"/>
    <property type="match status" value="1"/>
</dbReference>
<proteinExistence type="inferred from homology"/>
<dbReference type="Gene3D" id="6.10.30.50">
    <property type="match status" value="1"/>
</dbReference>
<feature type="region of interest" description="Disordered" evidence="2">
    <location>
        <begin position="38"/>
        <end position="66"/>
    </location>
</feature>
<dbReference type="InterPro" id="IPR016024">
    <property type="entry name" value="ARM-type_fold"/>
</dbReference>
<dbReference type="InterPro" id="IPR015425">
    <property type="entry name" value="FH2_Formin"/>
</dbReference>
<dbReference type="Gene3D" id="1.20.58.2220">
    <property type="entry name" value="Formin, FH2 domain"/>
    <property type="match status" value="1"/>
</dbReference>
<dbReference type="SMART" id="SM01140">
    <property type="entry name" value="Drf_GBD"/>
    <property type="match status" value="1"/>
</dbReference>
<dbReference type="PROSITE" id="PS51444">
    <property type="entry name" value="FH2"/>
    <property type="match status" value="1"/>
</dbReference>
<dbReference type="Proteomes" id="UP000001744">
    <property type="component" value="Unassembled WGS sequence"/>
</dbReference>
<dbReference type="GO" id="GO:0051017">
    <property type="term" value="P:actin filament bundle assembly"/>
    <property type="evidence" value="ECO:0000318"/>
    <property type="project" value="GO_Central"/>
</dbReference>
<dbReference type="InterPro" id="IPR042201">
    <property type="entry name" value="FH2_Formin_sf"/>
</dbReference>
<dbReference type="Gene3D" id="1.25.10.10">
    <property type="entry name" value="Leucine-rich Repeat Variant"/>
    <property type="match status" value="1"/>
</dbReference>
<dbReference type="SUPFAM" id="SSF48371">
    <property type="entry name" value="ARM repeat"/>
    <property type="match status" value="1"/>
</dbReference>
<dbReference type="GO" id="GO:0043332">
    <property type="term" value="C:mating projection tip"/>
    <property type="evidence" value="ECO:0000318"/>
    <property type="project" value="GO_Central"/>
</dbReference>
<dbReference type="STRING" id="402676.B6JZB4"/>
<dbReference type="EMBL" id="KE651168">
    <property type="protein sequence ID" value="EEB06882.2"/>
    <property type="molecule type" value="Genomic_DNA"/>
</dbReference>
<dbReference type="JaponicusDB" id="SJAG_01943">
    <property type="gene designation" value="fus1"/>
</dbReference>
<accession>B6JZB4</accession>
<dbReference type="RefSeq" id="XP_002173175.2">
    <property type="nucleotide sequence ID" value="XM_002173139.2"/>
</dbReference>
<dbReference type="InterPro" id="IPR014768">
    <property type="entry name" value="GBD/FH3_dom"/>
</dbReference>
<dbReference type="InterPro" id="IPR051661">
    <property type="entry name" value="Actin_filament_regulator"/>
</dbReference>
<dbReference type="OrthoDB" id="1104827at2759"/>
<evidence type="ECO:0000313" key="7">
    <source>
        <dbReference type="Proteomes" id="UP000001744"/>
    </source>
</evidence>
<dbReference type="GO" id="GO:0051015">
    <property type="term" value="F:actin filament binding"/>
    <property type="evidence" value="ECO:0000318"/>
    <property type="project" value="GO_Central"/>
</dbReference>
<dbReference type="Pfam" id="PF06367">
    <property type="entry name" value="Drf_FH3"/>
    <property type="match status" value="1"/>
</dbReference>
<keyword evidence="7" id="KW-1185">Reference proteome</keyword>
<dbReference type="GO" id="GO:0110085">
    <property type="term" value="C:mitotic actomyosin contractile ring"/>
    <property type="evidence" value="ECO:0000318"/>
    <property type="project" value="GO_Central"/>
</dbReference>
<dbReference type="GeneID" id="7049938"/>
<evidence type="ECO:0000313" key="6">
    <source>
        <dbReference type="JaponicusDB" id="SJAG_01943"/>
    </source>
</evidence>
<protein>
    <submittedName>
        <fullName evidence="5">Formin Fus1</fullName>
    </submittedName>
</protein>
<dbReference type="HOGENOM" id="CLU_001313_1_0_1"/>
<feature type="region of interest" description="Disordered" evidence="2">
    <location>
        <begin position="1352"/>
        <end position="1377"/>
    </location>
</feature>
<dbReference type="OMA" id="RKWELIC"/>
<sequence length="1416" mass="159529">MGKSTTDLIMNGLSVHGPSQSLSPTVFSTADCHSKMHSSPSTLSVLNKHSVSSSPNSRHDLSRANGMSSTSFVDVSRAGAYAFPGRLSKKEVIHQIESWITDDDQSPIKRELSEMFTRSSSDTEILDELYNIVLENSGTRKHSMLTNEESPEKKISCIQFYLMNQEPSSSLDSSQSNLRSIDKNTPYWYIRKLSEGSMKPKNLVSLSVALRTQSVSWVREFVSLNGQDLLTRTLEIIHGKKQLKKVHFDIELGALKCLRCIMNDKCGVTKTLENQNSVNAICKSLLSQKLSITRVAAELLVFLCYWEPPNGVSNVLSGFESAGFAILDRQVPYLEIWIQNWNTAVESRGRLGSLVGAGAQAREEGLHYGHAVTDCCIIYMMLINGIIDNCIDRKGSLSFYESLMENGFHDLLKKLASMHDVSLNKQLKKFSHLKQKIFTKSVAVSKCKDPHHRAVSIVNADLAELLAKLNNSMNKEAFISFFANLFRLIQENKNPERIIQLLDCIIICISGGDRANEAPISKLYDSLRSEGLDNLHSIRASLRPPEIKSIQSYLQRVKSEVQDYRQSRAGSSSSPEVNPTDSLNQPNSFAPKNRTNELLLSRDGSDRVDSSYSIQSEAEKQLERIKTGCTLAGIHLDSSADVSSITEENYEQNNDNMLNAFRKLDSLQSLGNFGSVPTRYTKSNSTKCLESPSGLLSTSLDNEQDKVASDFFSSNENHDMKPETAKLTQEGTLSIDERPREGDSTTCFIEPVMIKDDESLLSKAKKIESTNGKSNTLATFKRETPIPFGEGVAQTSIAVAEIPISESANEPLELEPSNSTADVTLVNCEPNTHAAPPPPPPPPPLPVLHSNGFQPLDERDSRGCLAPGSTTVEAEESLIPLPDDYPVELRISTEVSKSPPPPVLPAPVADSEEKRRLKQLHWIRITSPQGTTLWNTVATAGKDIWAELREKGFLEDLQKGFYMRNVKCVSKPKATKRIYLPNELQKVFGIVFHKFSALSPIDIAKKFYECDKELLDLVPFLNESKVFHQDAVRKQLRPFQTVIKRAVDPPRNFERINELERWDQLYTLLVVDSEEYFVHRMKALEFKLDLEQTHRGLVRQMRYIRIACSDVRLSTSFKGFLGFVLCLGNHMNDSLKQATAYRLESLERMAMVKDERDGYSLLHFVERYIRKHCPDTVSFEKEFHRVPVAAKMNLEQVDLEVQSFVKRLTEVKSDLSTGALSGQSYLHPDDRIRDFILPWMPTAEDLVSKIKQGFDNMKKAFEDLLCYYGEIEENVNLRNPFFVVLHDFLKNLEKAKTENLRLEALQTERQVMESHKETTRPDILKAIMQDEKNSNEPTMDVLLEKLKTGLCNSSRSPQTKKQDLERGTETMNGNNPRIMTNESLFVTQRKRFTVVETAHGLLDSLLASESEQSFKE</sequence>
<comment type="similarity">
    <text evidence="1">Belongs to the formin homology family. BNI1 subfamily.</text>
</comment>
<dbReference type="PROSITE" id="PS51232">
    <property type="entry name" value="GBD_FH3"/>
    <property type="match status" value="1"/>
</dbReference>
<dbReference type="GO" id="GO:1903475">
    <property type="term" value="P:mitotic actomyosin contractile ring assembly"/>
    <property type="evidence" value="ECO:0000318"/>
    <property type="project" value="GO_Central"/>
</dbReference>
<dbReference type="PANTHER" id="PTHR47102">
    <property type="entry name" value="PROTEIN BNI1"/>
    <property type="match status" value="1"/>
</dbReference>
<dbReference type="InterPro" id="IPR010472">
    <property type="entry name" value="FH3_dom"/>
</dbReference>